<evidence type="ECO:0000313" key="3">
    <source>
        <dbReference type="EMBL" id="OGC59407.1"/>
    </source>
</evidence>
<feature type="domain" description="VWFA" evidence="2">
    <location>
        <begin position="49"/>
        <end position="248"/>
    </location>
</feature>
<dbReference type="InterPro" id="IPR036465">
    <property type="entry name" value="vWFA_dom_sf"/>
</dbReference>
<evidence type="ECO:0000256" key="1">
    <source>
        <dbReference type="SAM" id="Phobius"/>
    </source>
</evidence>
<name>A0A1F4VQD6_UNCKA</name>
<keyword evidence="1" id="KW-0812">Transmembrane</keyword>
<dbReference type="InterPro" id="IPR002035">
    <property type="entry name" value="VWF_A"/>
</dbReference>
<dbReference type="CDD" id="cd00198">
    <property type="entry name" value="vWFA"/>
    <property type="match status" value="1"/>
</dbReference>
<feature type="transmembrane region" description="Helical" evidence="1">
    <location>
        <begin position="740"/>
        <end position="765"/>
    </location>
</feature>
<sequence length="766" mass="81060">MINKRNLAILGIILLLAAIPVTLFISKKVQQYFGGAAPAPQEVCRKTVDIALVIDMSTSMLDPLPEGGNKQQAAINAAKQFVAAMDLNPDGGADKVAIVEFNNDARILQPLTSNQNDLENAIDSLEMEEYTNIPSGILAGQQALTGASQPKQMVILSDGIINLPPGDPNRYPIDNSLDYLKRTADTAKGPGQNIIISAVYFNPRLTPLDIAGFTQLGELVVSQPAFPDHLFSSNLSTSELVAKMIQVAGLITECDCKISTVVRVENVANPGVPINIIDNQVNGDSLITPSEGDVVSSIYDYFDVTTQPGKAQIDAIDWQLPPSWRSINGASNRVRVTDIPTGTKIVEQFCDDASGLNSCPVGFSGTKPVNWTSSSIPENFPFTNFNLQCNADITYGWRIATEAAPTYVCDAANFACVQTTNPNDTRTSCTLNSGAGPTTKDSECVKNVCNIPAQTCTTEVGIDDPKTACTGNAQCVPTGYVCEQKACVVSTGAGDTRQPCTLNPGAGPTTTDTECVKNVCDTSAQTCTVEVAKTDTRTACTGNAQCVPVVTDYVCDAQSFACVVKSGPNDTRTACTLNPGAGPSTKDTECVKNVCNTTAKTCTVEIGIDDPKLPCANDAACATPVTYYDCDRTNKVCVQKTADNGVIPPDAINCNGNNDLCVDHYECDTSSFRCLLTGGPLPAGKKECSGDKECIPTYHQCDRQACVEFIGSKANTCNPDSTDPNQCKPVCDPTKEVCDVGVSGASVGMAVVLGLMILGALRLLLR</sequence>
<accession>A0A1F4VQD6</accession>
<dbReference type="Gene3D" id="3.40.50.410">
    <property type="entry name" value="von Willebrand factor, type A domain"/>
    <property type="match status" value="1"/>
</dbReference>
<dbReference type="PROSITE" id="PS50234">
    <property type="entry name" value="VWFA"/>
    <property type="match status" value="1"/>
</dbReference>
<dbReference type="AlphaFoldDB" id="A0A1F4VQD6"/>
<organism evidence="3 4">
    <name type="scientific">candidate division WWE3 bacterium RIFCSPLOWO2_01_FULL_42_11</name>
    <dbReference type="NCBI Taxonomy" id="1802627"/>
    <lineage>
        <taxon>Bacteria</taxon>
        <taxon>Katanobacteria</taxon>
    </lineage>
</organism>
<dbReference type="EMBL" id="MEVK01000017">
    <property type="protein sequence ID" value="OGC59407.1"/>
    <property type="molecule type" value="Genomic_DNA"/>
</dbReference>
<keyword evidence="1" id="KW-0472">Membrane</keyword>
<dbReference type="Pfam" id="PF13519">
    <property type="entry name" value="VWA_2"/>
    <property type="match status" value="1"/>
</dbReference>
<keyword evidence="1" id="KW-1133">Transmembrane helix</keyword>
<dbReference type="Proteomes" id="UP000178964">
    <property type="component" value="Unassembled WGS sequence"/>
</dbReference>
<dbReference type="SUPFAM" id="SSF53300">
    <property type="entry name" value="vWA-like"/>
    <property type="match status" value="1"/>
</dbReference>
<protein>
    <recommendedName>
        <fullName evidence="2">VWFA domain-containing protein</fullName>
    </recommendedName>
</protein>
<gene>
    <name evidence="3" type="ORF">A3A70_00635</name>
</gene>
<dbReference type="SMART" id="SM00327">
    <property type="entry name" value="VWA"/>
    <property type="match status" value="1"/>
</dbReference>
<evidence type="ECO:0000259" key="2">
    <source>
        <dbReference type="PROSITE" id="PS50234"/>
    </source>
</evidence>
<evidence type="ECO:0000313" key="4">
    <source>
        <dbReference type="Proteomes" id="UP000178964"/>
    </source>
</evidence>
<proteinExistence type="predicted"/>
<comment type="caution">
    <text evidence="3">The sequence shown here is derived from an EMBL/GenBank/DDBJ whole genome shotgun (WGS) entry which is preliminary data.</text>
</comment>
<reference evidence="3 4" key="1">
    <citation type="journal article" date="2016" name="Nat. Commun.">
        <title>Thousands of microbial genomes shed light on interconnected biogeochemical processes in an aquifer system.</title>
        <authorList>
            <person name="Anantharaman K."/>
            <person name="Brown C.T."/>
            <person name="Hug L.A."/>
            <person name="Sharon I."/>
            <person name="Castelle C.J."/>
            <person name="Probst A.J."/>
            <person name="Thomas B.C."/>
            <person name="Singh A."/>
            <person name="Wilkins M.J."/>
            <person name="Karaoz U."/>
            <person name="Brodie E.L."/>
            <person name="Williams K.H."/>
            <person name="Hubbard S.S."/>
            <person name="Banfield J.F."/>
        </authorList>
    </citation>
    <scope>NUCLEOTIDE SEQUENCE [LARGE SCALE GENOMIC DNA]</scope>
</reference>
<dbReference type="STRING" id="1802627.A3A70_00635"/>